<protein>
    <recommendedName>
        <fullName evidence="4">Lipoprotein</fullName>
    </recommendedName>
</protein>
<evidence type="ECO:0000256" key="1">
    <source>
        <dbReference type="SAM" id="SignalP"/>
    </source>
</evidence>
<organism evidence="2 3">
    <name type="scientific">Paraburkholderia denitrificans</name>
    <dbReference type="NCBI Taxonomy" id="694025"/>
    <lineage>
        <taxon>Bacteria</taxon>
        <taxon>Pseudomonadati</taxon>
        <taxon>Pseudomonadota</taxon>
        <taxon>Betaproteobacteria</taxon>
        <taxon>Burkholderiales</taxon>
        <taxon>Burkholderiaceae</taxon>
        <taxon>Paraburkholderia</taxon>
    </lineage>
</organism>
<dbReference type="PROSITE" id="PS51257">
    <property type="entry name" value="PROKAR_LIPOPROTEIN"/>
    <property type="match status" value="1"/>
</dbReference>
<feature type="chain" id="PRO_5047421657" description="Lipoprotein" evidence="1">
    <location>
        <begin position="22"/>
        <end position="92"/>
    </location>
</feature>
<evidence type="ECO:0008006" key="4">
    <source>
        <dbReference type="Google" id="ProtNLM"/>
    </source>
</evidence>
<dbReference type="EMBL" id="JBHSMP010000030">
    <property type="protein sequence ID" value="MFC5431221.1"/>
    <property type="molecule type" value="Genomic_DNA"/>
</dbReference>
<keyword evidence="1" id="KW-0732">Signal</keyword>
<accession>A0ABW0JDG6</accession>
<gene>
    <name evidence="2" type="ORF">ACFPTO_20805</name>
</gene>
<dbReference type="Proteomes" id="UP001596103">
    <property type="component" value="Unassembled WGS sequence"/>
</dbReference>
<keyword evidence="3" id="KW-1185">Reference proteome</keyword>
<sequence length="92" mass="9569">MNRPGLSLSFRLCRLPFAALACALLAALSACSSSPPLFLSDGRPTVQVQCPSAGDRDSCSQQAHAQCGGAYDTIDTSTSGPTFNLVFACRAK</sequence>
<reference evidence="3" key="1">
    <citation type="journal article" date="2019" name="Int. J. Syst. Evol. Microbiol.">
        <title>The Global Catalogue of Microorganisms (GCM) 10K type strain sequencing project: providing services to taxonomists for standard genome sequencing and annotation.</title>
        <authorList>
            <consortium name="The Broad Institute Genomics Platform"/>
            <consortium name="The Broad Institute Genome Sequencing Center for Infectious Disease"/>
            <person name="Wu L."/>
            <person name="Ma J."/>
        </authorList>
    </citation>
    <scope>NUCLEOTIDE SEQUENCE [LARGE SCALE GENOMIC DNA]</scope>
    <source>
        <strain evidence="3">CCUG 56042</strain>
    </source>
</reference>
<feature type="signal peptide" evidence="1">
    <location>
        <begin position="1"/>
        <end position="21"/>
    </location>
</feature>
<evidence type="ECO:0000313" key="2">
    <source>
        <dbReference type="EMBL" id="MFC5431221.1"/>
    </source>
</evidence>
<proteinExistence type="predicted"/>
<dbReference type="RefSeq" id="WP_377714319.1">
    <property type="nucleotide sequence ID" value="NZ_JBHSMP010000030.1"/>
</dbReference>
<evidence type="ECO:0000313" key="3">
    <source>
        <dbReference type="Proteomes" id="UP001596103"/>
    </source>
</evidence>
<name>A0ABW0JDG6_9BURK</name>
<comment type="caution">
    <text evidence="2">The sequence shown here is derived from an EMBL/GenBank/DDBJ whole genome shotgun (WGS) entry which is preliminary data.</text>
</comment>